<dbReference type="Proteomes" id="UP000570678">
    <property type="component" value="Unassembled WGS sequence"/>
</dbReference>
<evidence type="ECO:0000313" key="3">
    <source>
        <dbReference type="Proteomes" id="UP000570678"/>
    </source>
</evidence>
<evidence type="ECO:0000313" key="2">
    <source>
        <dbReference type="EMBL" id="NKY60004.1"/>
    </source>
</evidence>
<accession>A0A846YR69</accession>
<feature type="signal peptide" evidence="1">
    <location>
        <begin position="1"/>
        <end position="28"/>
    </location>
</feature>
<protein>
    <submittedName>
        <fullName evidence="2">Alpha/beta hydrolase</fullName>
    </submittedName>
</protein>
<dbReference type="GO" id="GO:0004806">
    <property type="term" value="F:triacylglycerol lipase activity"/>
    <property type="evidence" value="ECO:0007669"/>
    <property type="project" value="InterPro"/>
</dbReference>
<organism evidence="2 3">
    <name type="scientific">Nocardia flavorosea</name>
    <dbReference type="NCBI Taxonomy" id="53429"/>
    <lineage>
        <taxon>Bacteria</taxon>
        <taxon>Bacillati</taxon>
        <taxon>Actinomycetota</taxon>
        <taxon>Actinomycetes</taxon>
        <taxon>Mycobacteriales</taxon>
        <taxon>Nocardiaceae</taxon>
        <taxon>Nocardia</taxon>
    </lineage>
</organism>
<dbReference type="InterPro" id="IPR005152">
    <property type="entry name" value="Lipase_secreted"/>
</dbReference>
<dbReference type="PIRSF" id="PIRSF029171">
    <property type="entry name" value="Esterase_LipA"/>
    <property type="match status" value="1"/>
</dbReference>
<keyword evidence="1" id="KW-0732">Signal</keyword>
<dbReference type="AlphaFoldDB" id="A0A846YR69"/>
<keyword evidence="3" id="KW-1185">Reference proteome</keyword>
<evidence type="ECO:0000256" key="1">
    <source>
        <dbReference type="SAM" id="SignalP"/>
    </source>
</evidence>
<proteinExistence type="predicted"/>
<dbReference type="EMBL" id="JAAXOT010000019">
    <property type="protein sequence ID" value="NKY60004.1"/>
    <property type="molecule type" value="Genomic_DNA"/>
</dbReference>
<name>A0A846YR69_9NOCA</name>
<dbReference type="PROSITE" id="PS51257">
    <property type="entry name" value="PROKAR_LIPOPROTEIN"/>
    <property type="match status" value="1"/>
</dbReference>
<dbReference type="PANTHER" id="PTHR34853:SF1">
    <property type="entry name" value="LIPASE 5"/>
    <property type="match status" value="1"/>
</dbReference>
<dbReference type="Gene3D" id="3.40.50.1820">
    <property type="entry name" value="alpha/beta hydrolase"/>
    <property type="match status" value="2"/>
</dbReference>
<feature type="chain" id="PRO_5038885271" evidence="1">
    <location>
        <begin position="29"/>
        <end position="399"/>
    </location>
</feature>
<comment type="caution">
    <text evidence="2">The sequence shown here is derived from an EMBL/GenBank/DDBJ whole genome shotgun (WGS) entry which is preliminary data.</text>
</comment>
<sequence>MRTVLSRRATGKRRAAIVLAATALVATACGDSGEAPGSAAPGALITATPVRVSPDSVVPEDARTERITYLSQSAAGQEVLVSGTVTVPAGEPPEGGWPVISWAHGTTGVGDACAPSAHSVGGPARDYLAVTDPVVARWVAGGYAVAATDYEGLGTPGGHPYMNGVSAAHTVTDIVRAARELDSRIGAKWVVAGHSQGGHAALFTAAQGAGYAPELDLVGAVSYAPGSRTSDTAAYMAAGGPGVGVALPFLPVLLLGAEAADPALSAEAMISDAARPLLDVARTGCMDQIKAAAAQVPAGDLFAPGADTAALTAYFAGHEPADLNLTVPVLVAQGTTDALVAAPITTQITEKLCANGSSVDYRSYEGADHRGVLTAAGDDVDAFLNTVFAGDDPGALCGP</sequence>
<keyword evidence="2" id="KW-0378">Hydrolase</keyword>
<dbReference type="PANTHER" id="PTHR34853">
    <property type="match status" value="1"/>
</dbReference>
<gene>
    <name evidence="2" type="ORF">HGA15_28435</name>
</gene>
<reference evidence="2 3" key="1">
    <citation type="submission" date="2020-04" db="EMBL/GenBank/DDBJ databases">
        <title>MicrobeNet Type strains.</title>
        <authorList>
            <person name="Nicholson A.C."/>
        </authorList>
    </citation>
    <scope>NUCLEOTIDE SEQUENCE [LARGE SCALE GENOMIC DNA]</scope>
    <source>
        <strain evidence="2 3">JCM 3332</strain>
    </source>
</reference>
<dbReference type="InterPro" id="IPR029058">
    <property type="entry name" value="AB_hydrolase_fold"/>
</dbReference>
<dbReference type="GO" id="GO:0016042">
    <property type="term" value="P:lipid catabolic process"/>
    <property type="evidence" value="ECO:0007669"/>
    <property type="project" value="InterPro"/>
</dbReference>
<dbReference type="RefSeq" id="WP_062979858.1">
    <property type="nucleotide sequence ID" value="NZ_JAAXOT010000019.1"/>
</dbReference>
<dbReference type="Pfam" id="PF03583">
    <property type="entry name" value="LIP"/>
    <property type="match status" value="1"/>
</dbReference>
<dbReference type="SUPFAM" id="SSF53474">
    <property type="entry name" value="alpha/beta-Hydrolases"/>
    <property type="match status" value="1"/>
</dbReference>